<evidence type="ECO:0000313" key="4">
    <source>
        <dbReference type="Proteomes" id="UP001187682"/>
    </source>
</evidence>
<feature type="transmembrane region" description="Helical" evidence="2">
    <location>
        <begin position="82"/>
        <end position="104"/>
    </location>
</feature>
<sequence length="355" mass="38851">MVTSPHPPANGFVRSMRKVYNPVGFAKGYNFVLWFIFGGALLGFALARTPFLNFYGVFCDEGAAPGECWYYLRGRNHEKIGIILHLVTIIPASILVLFQFIPVIRHKLILFHRINGYLVILLSLLGTAGALMIARHAFGGGIETQMAMGLLAIMFVVSMVMAYVNVKRLQIEEHRAWMLRGWFYAGTIITVRLIMILTAMIISTQDGYYAARPCGQVDYIFKGNQSKTLASFPECGTYYSGQNLNQHTLIRADINNGGAAGASAALGLSFGPAAWLALAIHAIGIEIYLKLTPAEHDRLRNISYQRQRDAGMKNPGRAGLTVDRFGDAERWVPSGERGAGSEASVVGKAGSSSNV</sequence>
<dbReference type="Pfam" id="PF10067">
    <property type="entry name" value="DUF2306"/>
    <property type="match status" value="1"/>
</dbReference>
<reference evidence="3" key="1">
    <citation type="submission" date="2018-03" db="EMBL/GenBank/DDBJ databases">
        <authorList>
            <person name="Guldener U."/>
        </authorList>
    </citation>
    <scope>NUCLEOTIDE SEQUENCE</scope>
</reference>
<dbReference type="EMBL" id="ONZQ02000005">
    <property type="protein sequence ID" value="SPO01765.1"/>
    <property type="molecule type" value="Genomic_DNA"/>
</dbReference>
<name>A0AAE8MYR6_9PEZI</name>
<feature type="transmembrane region" description="Helical" evidence="2">
    <location>
        <begin position="116"/>
        <end position="134"/>
    </location>
</feature>
<evidence type="ECO:0000256" key="1">
    <source>
        <dbReference type="SAM" id="MobiDB-lite"/>
    </source>
</evidence>
<feature type="transmembrane region" description="Helical" evidence="2">
    <location>
        <begin position="146"/>
        <end position="166"/>
    </location>
</feature>
<feature type="region of interest" description="Disordered" evidence="1">
    <location>
        <begin position="331"/>
        <end position="355"/>
    </location>
</feature>
<feature type="transmembrane region" description="Helical" evidence="2">
    <location>
        <begin position="178"/>
        <end position="202"/>
    </location>
</feature>
<dbReference type="InterPro" id="IPR018750">
    <property type="entry name" value="DUF2306_membrane"/>
</dbReference>
<accession>A0AAE8MYR6</accession>
<gene>
    <name evidence="3" type="ORF">DNG_04438</name>
</gene>
<dbReference type="Proteomes" id="UP001187682">
    <property type="component" value="Unassembled WGS sequence"/>
</dbReference>
<evidence type="ECO:0000256" key="2">
    <source>
        <dbReference type="SAM" id="Phobius"/>
    </source>
</evidence>
<organism evidence="3 4">
    <name type="scientific">Cephalotrichum gorgonifer</name>
    <dbReference type="NCBI Taxonomy" id="2041049"/>
    <lineage>
        <taxon>Eukaryota</taxon>
        <taxon>Fungi</taxon>
        <taxon>Dikarya</taxon>
        <taxon>Ascomycota</taxon>
        <taxon>Pezizomycotina</taxon>
        <taxon>Sordariomycetes</taxon>
        <taxon>Hypocreomycetidae</taxon>
        <taxon>Microascales</taxon>
        <taxon>Microascaceae</taxon>
        <taxon>Cephalotrichum</taxon>
    </lineage>
</organism>
<keyword evidence="2" id="KW-0812">Transmembrane</keyword>
<protein>
    <recommendedName>
        <fullName evidence="5">Microtubule associated protein</fullName>
    </recommendedName>
</protein>
<keyword evidence="2" id="KW-0472">Membrane</keyword>
<dbReference type="AlphaFoldDB" id="A0AAE8MYR6"/>
<keyword evidence="4" id="KW-1185">Reference proteome</keyword>
<evidence type="ECO:0008006" key="5">
    <source>
        <dbReference type="Google" id="ProtNLM"/>
    </source>
</evidence>
<evidence type="ECO:0000313" key="3">
    <source>
        <dbReference type="EMBL" id="SPO01765.1"/>
    </source>
</evidence>
<feature type="transmembrane region" description="Helical" evidence="2">
    <location>
        <begin position="28"/>
        <end position="47"/>
    </location>
</feature>
<keyword evidence="2" id="KW-1133">Transmembrane helix</keyword>
<proteinExistence type="predicted"/>
<comment type="caution">
    <text evidence="3">The sequence shown here is derived from an EMBL/GenBank/DDBJ whole genome shotgun (WGS) entry which is preliminary data.</text>
</comment>